<accession>A0ABP7R3K5</accession>
<dbReference type="RefSeq" id="WP_344871229.1">
    <property type="nucleotide sequence ID" value="NZ_BAABAL010000005.1"/>
</dbReference>
<protein>
    <recommendedName>
        <fullName evidence="3">DUF1963 domain-containing protein</fullName>
    </recommendedName>
</protein>
<comment type="caution">
    <text evidence="1">The sequence shown here is derived from an EMBL/GenBank/DDBJ whole genome shotgun (WGS) entry which is preliminary data.</text>
</comment>
<proteinExistence type="predicted"/>
<gene>
    <name evidence="1" type="ORF">GCM10022247_08910</name>
</gene>
<evidence type="ECO:0008006" key="3">
    <source>
        <dbReference type="Google" id="ProtNLM"/>
    </source>
</evidence>
<reference evidence="2" key="1">
    <citation type="journal article" date="2019" name="Int. J. Syst. Evol. Microbiol.">
        <title>The Global Catalogue of Microorganisms (GCM) 10K type strain sequencing project: providing services to taxonomists for standard genome sequencing and annotation.</title>
        <authorList>
            <consortium name="The Broad Institute Genomics Platform"/>
            <consortium name="The Broad Institute Genome Sequencing Center for Infectious Disease"/>
            <person name="Wu L."/>
            <person name="Ma J."/>
        </authorList>
    </citation>
    <scope>NUCLEOTIDE SEQUENCE [LARGE SCALE GENOMIC DNA]</scope>
    <source>
        <strain evidence="2">JCM 17342</strain>
    </source>
</reference>
<sequence>MEELDAGGIAEVIAAMLSGSHGLRTERTGSVVALVDLDLEIAVEEAEHAPDGAYVRLPLGVRCTAWEEGYAWDQAVGVRTDEAHPLADALMYWVNNVLPVFIAIQQPDHSLAEAVFHQLGADGEGRPTELFAGPVDWRDFGGIEGGFADVARERPPTLVVAERLMSEGQLPNRPVWFYSLCGRTSGENDDTVEVVLNNNDVSGHFVDVAEHLPWGTGHGTVKSWALLVPAA</sequence>
<organism evidence="1 2">
    <name type="scientific">Allokutzneria multivorans</name>
    <dbReference type="NCBI Taxonomy" id="1142134"/>
    <lineage>
        <taxon>Bacteria</taxon>
        <taxon>Bacillati</taxon>
        <taxon>Actinomycetota</taxon>
        <taxon>Actinomycetes</taxon>
        <taxon>Pseudonocardiales</taxon>
        <taxon>Pseudonocardiaceae</taxon>
        <taxon>Allokutzneria</taxon>
    </lineage>
</organism>
<name>A0ABP7R3K5_9PSEU</name>
<evidence type="ECO:0000313" key="2">
    <source>
        <dbReference type="Proteomes" id="UP001501747"/>
    </source>
</evidence>
<keyword evidence="2" id="KW-1185">Reference proteome</keyword>
<evidence type="ECO:0000313" key="1">
    <source>
        <dbReference type="EMBL" id="GAA3992045.1"/>
    </source>
</evidence>
<dbReference type="EMBL" id="BAABAL010000005">
    <property type="protein sequence ID" value="GAA3992045.1"/>
    <property type="molecule type" value="Genomic_DNA"/>
</dbReference>
<dbReference type="Proteomes" id="UP001501747">
    <property type="component" value="Unassembled WGS sequence"/>
</dbReference>